<evidence type="ECO:0008006" key="4">
    <source>
        <dbReference type="Google" id="ProtNLM"/>
    </source>
</evidence>
<sequence length="172" mass="18172">MSWIRGLLAVLALCVLPLAGTAGCGTGDANEQTSVQSPSPVGKLLEDTDEEGRAFREVDEDAAPEVDIEVQPDDSGDGWDLTLTLDGFRFSPADIPARAVAGRGVARLFLDGRFIAELRTPEYRLAARLVPRGTHQVTARLYADDGTVWAADGEPIECTADITASGAEGTGE</sequence>
<reference evidence="2 3" key="1">
    <citation type="submission" date="2024-01" db="EMBL/GenBank/DDBJ databases">
        <title>Genome mining of biosynthetic gene clusters to explore secondary metabolites of Streptomyces sp.</title>
        <authorList>
            <person name="Baig A."/>
            <person name="Ajitkumar Shintre N."/>
            <person name="Kumar H."/>
            <person name="Anbarasu A."/>
            <person name="Ramaiah S."/>
        </authorList>
    </citation>
    <scope>NUCLEOTIDE SEQUENCE [LARGE SCALE GENOMIC DNA]</scope>
    <source>
        <strain evidence="2 3">A57</strain>
    </source>
</reference>
<keyword evidence="1" id="KW-0732">Signal</keyword>
<dbReference type="PROSITE" id="PS51257">
    <property type="entry name" value="PROKAR_LIPOPROTEIN"/>
    <property type="match status" value="1"/>
</dbReference>
<feature type="signal peptide" evidence="1">
    <location>
        <begin position="1"/>
        <end position="22"/>
    </location>
</feature>
<dbReference type="RefSeq" id="WP_376731558.1">
    <property type="nucleotide sequence ID" value="NZ_JAYMRP010000005.1"/>
</dbReference>
<name>A0ABV5E713_9ACTN</name>
<comment type="caution">
    <text evidence="2">The sequence shown here is derived from an EMBL/GenBank/DDBJ whole genome shotgun (WGS) entry which is preliminary data.</text>
</comment>
<evidence type="ECO:0000256" key="1">
    <source>
        <dbReference type="SAM" id="SignalP"/>
    </source>
</evidence>
<organism evidence="2 3">
    <name type="scientific">Streptomyces broussonetiae</name>
    <dbReference type="NCBI Taxonomy" id="2686304"/>
    <lineage>
        <taxon>Bacteria</taxon>
        <taxon>Bacillati</taxon>
        <taxon>Actinomycetota</taxon>
        <taxon>Actinomycetes</taxon>
        <taxon>Kitasatosporales</taxon>
        <taxon>Streptomycetaceae</taxon>
        <taxon>Streptomyces</taxon>
    </lineage>
</organism>
<evidence type="ECO:0000313" key="2">
    <source>
        <dbReference type="EMBL" id="MFB8772620.1"/>
    </source>
</evidence>
<dbReference type="Proteomes" id="UP001585080">
    <property type="component" value="Unassembled WGS sequence"/>
</dbReference>
<feature type="chain" id="PRO_5047419596" description="Secreted protein" evidence="1">
    <location>
        <begin position="23"/>
        <end position="172"/>
    </location>
</feature>
<evidence type="ECO:0000313" key="3">
    <source>
        <dbReference type="Proteomes" id="UP001585080"/>
    </source>
</evidence>
<dbReference type="EMBL" id="JAYMRP010000005">
    <property type="protein sequence ID" value="MFB8772620.1"/>
    <property type="molecule type" value="Genomic_DNA"/>
</dbReference>
<protein>
    <recommendedName>
        <fullName evidence="4">Secreted protein</fullName>
    </recommendedName>
</protein>
<gene>
    <name evidence="2" type="ORF">VSS16_07700</name>
</gene>
<accession>A0ABV5E713</accession>
<proteinExistence type="predicted"/>
<keyword evidence="3" id="KW-1185">Reference proteome</keyword>